<sequence length="117" mass="13726">MLSSTRAEAQYVVKRTRSSEVVGALFRKGCARGRRRTFSLFDQLLTAWERLESRQIREAYDAERRDFGRECRTIFEQRFSLWLYIDRCIDIVQVGWPGLTLGTTLAMIFFLSAESME</sequence>
<dbReference type="AlphaFoldDB" id="A0A0C1YKM0"/>
<evidence type="ECO:0000313" key="1">
    <source>
        <dbReference type="EMBL" id="KIF81032.1"/>
    </source>
</evidence>
<proteinExistence type="predicted"/>
<name>A0A0C1YKM0_9BURK</name>
<accession>A0A0C1YKM0</accession>
<dbReference type="Proteomes" id="UP000031572">
    <property type="component" value="Unassembled WGS sequence"/>
</dbReference>
<comment type="caution">
    <text evidence="1">The sequence shown here is derived from an EMBL/GenBank/DDBJ whole genome shotgun (WGS) entry which is preliminary data.</text>
</comment>
<gene>
    <name evidence="1" type="ORF">TSA66_09760</name>
</gene>
<dbReference type="STRING" id="709839.TSA66_09760"/>
<protein>
    <submittedName>
        <fullName evidence="1">Uncharacterized protein</fullName>
    </submittedName>
</protein>
<reference evidence="1 2" key="1">
    <citation type="submission" date="2014-12" db="EMBL/GenBank/DDBJ databases">
        <title>Denitrispirillum autotrophicum gen. nov., sp. nov., Denitrifying, Facultatively Autotrophic Bacteria Isolated from Rice Paddy Soil.</title>
        <authorList>
            <person name="Ishii S."/>
            <person name="Ashida N."/>
            <person name="Ohno H."/>
            <person name="Otsuka S."/>
            <person name="Yokota A."/>
            <person name="Senoo K."/>
        </authorList>
    </citation>
    <scope>NUCLEOTIDE SEQUENCE [LARGE SCALE GENOMIC DNA]</scope>
    <source>
        <strain evidence="1 2">TSA66</strain>
    </source>
</reference>
<organism evidence="1 2">
    <name type="scientific">Noviherbaspirillum autotrophicum</name>
    <dbReference type="NCBI Taxonomy" id="709839"/>
    <lineage>
        <taxon>Bacteria</taxon>
        <taxon>Pseudomonadati</taxon>
        <taxon>Pseudomonadota</taxon>
        <taxon>Betaproteobacteria</taxon>
        <taxon>Burkholderiales</taxon>
        <taxon>Oxalobacteraceae</taxon>
        <taxon>Noviherbaspirillum</taxon>
    </lineage>
</organism>
<evidence type="ECO:0000313" key="2">
    <source>
        <dbReference type="Proteomes" id="UP000031572"/>
    </source>
</evidence>
<dbReference type="EMBL" id="JWJG01000028">
    <property type="protein sequence ID" value="KIF81032.1"/>
    <property type="molecule type" value="Genomic_DNA"/>
</dbReference>
<keyword evidence="2" id="KW-1185">Reference proteome</keyword>